<reference evidence="1" key="1">
    <citation type="submission" date="2020-10" db="EMBL/GenBank/DDBJ databases">
        <title>Chromosome-scale genome assembly of the Allis shad, Alosa alosa.</title>
        <authorList>
            <person name="Margot Z."/>
            <person name="Christophe K."/>
            <person name="Cabau C."/>
            <person name="Louis A."/>
            <person name="Berthelot C."/>
            <person name="Parey E."/>
            <person name="Roest Crollius H."/>
            <person name="Montfort J."/>
            <person name="Robinson-Rechavi M."/>
            <person name="Bucao C."/>
            <person name="Bouchez O."/>
            <person name="Gislard M."/>
            <person name="Lluch J."/>
            <person name="Milhes M."/>
            <person name="Lampietro C."/>
            <person name="Lopez Roques C."/>
            <person name="Donnadieu C."/>
            <person name="Braasch I."/>
            <person name="Desvignes T."/>
            <person name="Postlethwait J."/>
            <person name="Bobe J."/>
            <person name="Guiguen Y."/>
        </authorList>
    </citation>
    <scope>NUCLEOTIDE SEQUENCE</scope>
    <source>
        <strain evidence="1">M-15738</strain>
        <tissue evidence="1">Blood</tissue>
    </source>
</reference>
<evidence type="ECO:0000313" key="1">
    <source>
        <dbReference type="EMBL" id="KAG5276094.1"/>
    </source>
</evidence>
<dbReference type="AlphaFoldDB" id="A0AAV6GLV0"/>
<proteinExistence type="predicted"/>
<dbReference type="EMBL" id="JADWDJ010000009">
    <property type="protein sequence ID" value="KAG5276094.1"/>
    <property type="molecule type" value="Genomic_DNA"/>
</dbReference>
<evidence type="ECO:0000313" key="2">
    <source>
        <dbReference type="Proteomes" id="UP000823561"/>
    </source>
</evidence>
<organism evidence="1 2">
    <name type="scientific">Alosa alosa</name>
    <name type="common">allis shad</name>
    <dbReference type="NCBI Taxonomy" id="278164"/>
    <lineage>
        <taxon>Eukaryota</taxon>
        <taxon>Metazoa</taxon>
        <taxon>Chordata</taxon>
        <taxon>Craniata</taxon>
        <taxon>Vertebrata</taxon>
        <taxon>Euteleostomi</taxon>
        <taxon>Actinopterygii</taxon>
        <taxon>Neopterygii</taxon>
        <taxon>Teleostei</taxon>
        <taxon>Clupei</taxon>
        <taxon>Clupeiformes</taxon>
        <taxon>Clupeoidei</taxon>
        <taxon>Clupeidae</taxon>
        <taxon>Alosa</taxon>
    </lineage>
</organism>
<dbReference type="Proteomes" id="UP000823561">
    <property type="component" value="Chromosome 9"/>
</dbReference>
<accession>A0AAV6GLV0</accession>
<comment type="caution">
    <text evidence="1">The sequence shown here is derived from an EMBL/GenBank/DDBJ whole genome shotgun (WGS) entry which is preliminary data.</text>
</comment>
<name>A0AAV6GLV0_9TELE</name>
<gene>
    <name evidence="1" type="ORF">AALO_G00127820</name>
</gene>
<sequence>MYVFYADCKATMVKMNDHDSFPFYKCIEKNGRIISVYDRLLWIACCKIREHPIIDHFKTQSTLEEPHHPIGGNASKEYTLKTNVLKATQLALFLTHLCVQIGTTQFV</sequence>
<keyword evidence="2" id="KW-1185">Reference proteome</keyword>
<protein>
    <submittedName>
        <fullName evidence="1">Uncharacterized protein</fullName>
    </submittedName>
</protein>